<accession>V9GWX1</accession>
<evidence type="ECO:0000256" key="1">
    <source>
        <dbReference type="SAM" id="MobiDB-lite"/>
    </source>
</evidence>
<reference evidence="2 4" key="1">
    <citation type="journal article" date="2009" name="PLoS Biol.">
        <title>Lineage-specific biology revealed by a finished genome assembly of the mouse.</title>
        <authorList>
            <consortium name="Mouse Genome Sequencing Consortium"/>
            <person name="Church D.M."/>
            <person name="Goodstadt L."/>
            <person name="Hillier L.W."/>
            <person name="Zody M.C."/>
            <person name="Goldstein S."/>
            <person name="She X."/>
            <person name="Bult C.J."/>
            <person name="Agarwala R."/>
            <person name="Cherry J.L."/>
            <person name="DiCuccio M."/>
            <person name="Hlavina W."/>
            <person name="Kapustin Y."/>
            <person name="Meric P."/>
            <person name="Maglott D."/>
            <person name="Birtle Z."/>
            <person name="Marques A.C."/>
            <person name="Graves T."/>
            <person name="Zhou S."/>
            <person name="Teague B."/>
            <person name="Potamousis K."/>
            <person name="Churas C."/>
            <person name="Place M."/>
            <person name="Herschleb J."/>
            <person name="Runnheim R."/>
            <person name="Forrest D."/>
            <person name="Amos-Landgraf J."/>
            <person name="Schwartz D.C."/>
            <person name="Cheng Z."/>
            <person name="Lindblad-Toh K."/>
            <person name="Eichler E.E."/>
            <person name="Ponting C.P."/>
        </authorList>
    </citation>
    <scope>NUCLEOTIDE SEQUENCE [LARGE SCALE GENOMIC DNA]</scope>
    <source>
        <strain evidence="2 4">C57BL/6J</strain>
    </source>
</reference>
<dbReference type="Antibodypedia" id="33748">
    <property type="antibodies" value="175 antibodies from 26 providers"/>
</dbReference>
<evidence type="ECO:0000313" key="2">
    <source>
        <dbReference type="Ensembl" id="ENSMUSP00000138870.2"/>
    </source>
</evidence>
<evidence type="ECO:0000313" key="4">
    <source>
        <dbReference type="Proteomes" id="UP000000589"/>
    </source>
</evidence>
<evidence type="ECO:0000313" key="3">
    <source>
        <dbReference type="MGI" id="MGI:1923930"/>
    </source>
</evidence>
<feature type="compositionally biased region" description="Basic and acidic residues" evidence="1">
    <location>
        <begin position="11"/>
        <end position="20"/>
    </location>
</feature>
<reference evidence="2 4" key="2">
    <citation type="journal article" date="2011" name="PLoS Biol.">
        <title>Modernizing reference genome assemblies.</title>
        <authorList>
            <person name="Church D.M."/>
            <person name="Schneider V.A."/>
            <person name="Graves T."/>
            <person name="Auger K."/>
            <person name="Cunningham F."/>
            <person name="Bouk N."/>
            <person name="Chen H.C."/>
            <person name="Agarwala R."/>
            <person name="McLaren W.M."/>
            <person name="Ritchie G.R."/>
            <person name="Albracht D."/>
            <person name="Kremitzki M."/>
            <person name="Rock S."/>
            <person name="Kotkiewicz H."/>
            <person name="Kremitzki C."/>
            <person name="Wollam A."/>
            <person name="Trani L."/>
            <person name="Fulton L."/>
            <person name="Fulton R."/>
            <person name="Matthews L."/>
            <person name="Whitehead S."/>
            <person name="Chow W."/>
            <person name="Torrance J."/>
            <person name="Dunn M."/>
            <person name="Harden G."/>
            <person name="Threadgold G."/>
            <person name="Wood J."/>
            <person name="Collins J."/>
            <person name="Heath P."/>
            <person name="Griffiths G."/>
            <person name="Pelan S."/>
            <person name="Grafham D."/>
            <person name="Eichler E.E."/>
            <person name="Weinstock G."/>
            <person name="Mardis E.R."/>
            <person name="Wilson R.K."/>
            <person name="Howe K."/>
            <person name="Flicek P."/>
            <person name="Hubbard T."/>
        </authorList>
    </citation>
    <scope>NUCLEOTIDE SEQUENCE [LARGE SCALE GENOMIC DNA]</scope>
    <source>
        <strain evidence="2 4">C57BL/6J</strain>
    </source>
</reference>
<sequence>MAEPGHNPHPSARDGGKTERRTPRLLWLLLWAGTTFQVTLGTGPELHACKEPSLAMPGNFWI</sequence>
<organism evidence="2 4">
    <name type="scientific">Mus musculus</name>
    <name type="common">Mouse</name>
    <dbReference type="NCBI Taxonomy" id="10090"/>
    <lineage>
        <taxon>Eukaryota</taxon>
        <taxon>Metazoa</taxon>
        <taxon>Chordata</taxon>
        <taxon>Craniata</taxon>
        <taxon>Vertebrata</taxon>
        <taxon>Euteleostomi</taxon>
        <taxon>Mammalia</taxon>
        <taxon>Eutheria</taxon>
        <taxon>Euarchontoglires</taxon>
        <taxon>Glires</taxon>
        <taxon>Rodentia</taxon>
        <taxon>Myomorpha</taxon>
        <taxon>Muroidea</taxon>
        <taxon>Muridae</taxon>
        <taxon>Murinae</taxon>
        <taxon>Mus</taxon>
        <taxon>Mus</taxon>
    </lineage>
</organism>
<dbReference type="Proteomes" id="UP000000589">
    <property type="component" value="Chromosome 3"/>
</dbReference>
<dbReference type="HOGENOM" id="CLU_2903507_0_0_1"/>
<name>V9GWX1_MOUSE</name>
<dbReference type="GeneTree" id="ENSGT00940000156861"/>
<reference evidence="2" key="4">
    <citation type="submission" date="2025-09" db="UniProtKB">
        <authorList>
            <consortium name="Ensembl"/>
        </authorList>
    </citation>
    <scope>IDENTIFICATION</scope>
    <source>
        <strain evidence="2">C57BL/6J</strain>
    </source>
</reference>
<reference evidence="2" key="3">
    <citation type="submission" date="2025-08" db="UniProtKB">
        <authorList>
            <consortium name="Ensembl"/>
        </authorList>
    </citation>
    <scope>IDENTIFICATION</scope>
    <source>
        <strain evidence="2">C57BL/6J</strain>
    </source>
</reference>
<dbReference type="Ensembl" id="ENSMUST00000185128.8">
    <property type="protein sequence ID" value="ENSMUSP00000138870.2"/>
    <property type="gene ID" value="ENSMUSG00000040412.18"/>
</dbReference>
<dbReference type="VEuPathDB" id="HostDB:ENSMUSG00000040412"/>
<gene>
    <name evidence="2 3" type="primary">Elapor1</name>
    <name evidence="3" type="synonym">5330417C22Rik</name>
</gene>
<protein>
    <submittedName>
        <fullName evidence="2">Endosome-lysosome associated apoptosis and autophagy regulator 1</fullName>
    </submittedName>
</protein>
<proteinExistence type="predicted"/>
<dbReference type="AlphaFoldDB" id="V9GWX1"/>
<dbReference type="Bgee" id="ENSMUSG00000040412">
    <property type="expression patterns" value="Expressed in prostate gland ventral lobe and 146 other cell types or tissues"/>
</dbReference>
<feature type="region of interest" description="Disordered" evidence="1">
    <location>
        <begin position="1"/>
        <end position="20"/>
    </location>
</feature>
<dbReference type="ExpressionAtlas" id="V9GWX1">
    <property type="expression patterns" value="baseline and differential"/>
</dbReference>
<keyword evidence="4" id="KW-1185">Reference proteome</keyword>
<dbReference type="AGR" id="MGI:1923930"/>
<dbReference type="MGI" id="MGI:1923930">
    <property type="gene designation" value="Elapor1"/>
</dbReference>